<dbReference type="RefSeq" id="WP_179446222.1">
    <property type="nucleotide sequence ID" value="NZ_JACBZS010000001.1"/>
</dbReference>
<comment type="caution">
    <text evidence="6">The sequence shown here is derived from an EMBL/GenBank/DDBJ whole genome shotgun (WGS) entry which is preliminary data.</text>
</comment>
<evidence type="ECO:0000259" key="5">
    <source>
        <dbReference type="Pfam" id="PF00149"/>
    </source>
</evidence>
<comment type="similarity">
    <text evidence="4">Belongs to the cyclic nucleotide phosphodiesterase class-III family.</text>
</comment>
<organism evidence="6 7">
    <name type="scientific">Naumannella cuiyingiana</name>
    <dbReference type="NCBI Taxonomy" id="1347891"/>
    <lineage>
        <taxon>Bacteria</taxon>
        <taxon>Bacillati</taxon>
        <taxon>Actinomycetota</taxon>
        <taxon>Actinomycetes</taxon>
        <taxon>Propionibacteriales</taxon>
        <taxon>Propionibacteriaceae</taxon>
        <taxon>Naumannella</taxon>
    </lineage>
</organism>
<evidence type="ECO:0000256" key="2">
    <source>
        <dbReference type="ARBA" id="ARBA00022801"/>
    </source>
</evidence>
<keyword evidence="7" id="KW-1185">Reference proteome</keyword>
<dbReference type="InterPro" id="IPR029052">
    <property type="entry name" value="Metallo-depent_PP-like"/>
</dbReference>
<accession>A0A7Z0DC43</accession>
<dbReference type="InterPro" id="IPR004843">
    <property type="entry name" value="Calcineurin-like_PHP"/>
</dbReference>
<keyword evidence="2" id="KW-0378">Hydrolase</keyword>
<dbReference type="Gene3D" id="3.60.21.10">
    <property type="match status" value="1"/>
</dbReference>
<keyword evidence="1" id="KW-0479">Metal-binding</keyword>
<reference evidence="6 7" key="1">
    <citation type="submission" date="2020-07" db="EMBL/GenBank/DDBJ databases">
        <title>Sequencing the genomes of 1000 actinobacteria strains.</title>
        <authorList>
            <person name="Klenk H.-P."/>
        </authorList>
    </citation>
    <scope>NUCLEOTIDE SEQUENCE [LARGE SCALE GENOMIC DNA]</scope>
    <source>
        <strain evidence="6 7">DSM 103164</strain>
    </source>
</reference>
<dbReference type="GO" id="GO:0046872">
    <property type="term" value="F:metal ion binding"/>
    <property type="evidence" value="ECO:0007669"/>
    <property type="project" value="UniProtKB-KW"/>
</dbReference>
<dbReference type="InterPro" id="IPR050884">
    <property type="entry name" value="CNP_phosphodiesterase-III"/>
</dbReference>
<dbReference type="AlphaFoldDB" id="A0A7Z0DC43"/>
<feature type="domain" description="Calcineurin-like phosphoesterase" evidence="5">
    <location>
        <begin position="4"/>
        <end position="196"/>
    </location>
</feature>
<name>A0A7Z0DC43_9ACTN</name>
<evidence type="ECO:0000256" key="4">
    <source>
        <dbReference type="ARBA" id="ARBA00025742"/>
    </source>
</evidence>
<gene>
    <name evidence="6" type="ORF">GGQ54_003139</name>
</gene>
<keyword evidence="3" id="KW-0408">Iron</keyword>
<dbReference type="GO" id="GO:0016787">
    <property type="term" value="F:hydrolase activity"/>
    <property type="evidence" value="ECO:0007669"/>
    <property type="project" value="UniProtKB-KW"/>
</dbReference>
<dbReference type="PANTHER" id="PTHR42988">
    <property type="entry name" value="PHOSPHOHYDROLASE"/>
    <property type="match status" value="1"/>
</dbReference>
<evidence type="ECO:0000256" key="3">
    <source>
        <dbReference type="ARBA" id="ARBA00023004"/>
    </source>
</evidence>
<evidence type="ECO:0000256" key="1">
    <source>
        <dbReference type="ARBA" id="ARBA00022723"/>
    </source>
</evidence>
<protein>
    <submittedName>
        <fullName evidence="6">3',5'-cyclic AMP phosphodiesterase CpdA</fullName>
    </submittedName>
</protein>
<dbReference type="EMBL" id="JACBZS010000001">
    <property type="protein sequence ID" value="NYI72579.1"/>
    <property type="molecule type" value="Genomic_DNA"/>
</dbReference>
<sequence length="253" mass="27105">MTLIVQVSDTHFDNSPATAQRNARVWDYLEALPFDPELVLHTGDVTDHGLSNEYREAARRVAGRHRVAAIPGNHDRRTDFAEGLPGVTADSDPAGPLDLAVELAELTVIALDSTVPSADGERIDHGHLAESSLIWLDRQLAARPAGRTALVALHHPPVALGHPTMDAIRLDNPDDLADVLNAHRDIAGIVCGHAHTATAATFAGLPVRIAPGVASTITLEGEPGELLNRDLPPGFAFHEVRPDGTLITQFRHL</sequence>
<proteinExistence type="inferred from homology"/>
<dbReference type="Proteomes" id="UP000527616">
    <property type="component" value="Unassembled WGS sequence"/>
</dbReference>
<dbReference type="Pfam" id="PF00149">
    <property type="entry name" value="Metallophos"/>
    <property type="match status" value="1"/>
</dbReference>
<evidence type="ECO:0000313" key="7">
    <source>
        <dbReference type="Proteomes" id="UP000527616"/>
    </source>
</evidence>
<dbReference type="SUPFAM" id="SSF56300">
    <property type="entry name" value="Metallo-dependent phosphatases"/>
    <property type="match status" value="1"/>
</dbReference>
<dbReference type="PANTHER" id="PTHR42988:SF2">
    <property type="entry name" value="CYCLIC NUCLEOTIDE PHOSPHODIESTERASE CBUA0032-RELATED"/>
    <property type="match status" value="1"/>
</dbReference>
<evidence type="ECO:0000313" key="6">
    <source>
        <dbReference type="EMBL" id="NYI72579.1"/>
    </source>
</evidence>